<dbReference type="Pfam" id="PF12776">
    <property type="entry name" value="Myb_DNA-bind_3"/>
    <property type="match status" value="1"/>
</dbReference>
<dbReference type="PANTHER" id="PTHR46929">
    <property type="entry name" value="EXPRESSED PROTEIN"/>
    <property type="match status" value="1"/>
</dbReference>
<proteinExistence type="predicted"/>
<gene>
    <name evidence="3" type="ORF">A4X06_0g6928</name>
</gene>
<accession>A0A8X7SU67</accession>
<evidence type="ECO:0000256" key="1">
    <source>
        <dbReference type="SAM" id="MobiDB-lite"/>
    </source>
</evidence>
<feature type="region of interest" description="Disordered" evidence="1">
    <location>
        <begin position="198"/>
        <end position="266"/>
    </location>
</feature>
<dbReference type="Proteomes" id="UP000077684">
    <property type="component" value="Unassembled WGS sequence"/>
</dbReference>
<dbReference type="AlphaFoldDB" id="A0A8X7SU67"/>
<feature type="compositionally biased region" description="Low complexity" evidence="1">
    <location>
        <begin position="8"/>
        <end position="44"/>
    </location>
</feature>
<dbReference type="PANTHER" id="PTHR46929:SF3">
    <property type="entry name" value="MYB_SANT-LIKE DOMAIN-CONTAINING PROTEIN"/>
    <property type="match status" value="1"/>
</dbReference>
<evidence type="ECO:0000259" key="2">
    <source>
        <dbReference type="Pfam" id="PF12776"/>
    </source>
</evidence>
<dbReference type="EMBL" id="LWDE02001095">
    <property type="protein sequence ID" value="KAE8242415.1"/>
    <property type="molecule type" value="Genomic_DNA"/>
</dbReference>
<feature type="region of interest" description="Disordered" evidence="1">
    <location>
        <begin position="1"/>
        <end position="59"/>
    </location>
</feature>
<feature type="domain" description="Myb/SANT-like" evidence="2">
    <location>
        <begin position="71"/>
        <end position="165"/>
    </location>
</feature>
<comment type="caution">
    <text evidence="3">The sequence shown here is derived from an EMBL/GenBank/DDBJ whole genome shotgun (WGS) entry which is preliminary data.</text>
</comment>
<evidence type="ECO:0000313" key="3">
    <source>
        <dbReference type="EMBL" id="KAE8242415.1"/>
    </source>
</evidence>
<organism evidence="3 4">
    <name type="scientific">Tilletia controversa</name>
    <name type="common">dwarf bunt fungus</name>
    <dbReference type="NCBI Taxonomy" id="13291"/>
    <lineage>
        <taxon>Eukaryota</taxon>
        <taxon>Fungi</taxon>
        <taxon>Dikarya</taxon>
        <taxon>Basidiomycota</taxon>
        <taxon>Ustilaginomycotina</taxon>
        <taxon>Exobasidiomycetes</taxon>
        <taxon>Tilletiales</taxon>
        <taxon>Tilletiaceae</taxon>
        <taxon>Tilletia</taxon>
    </lineage>
</organism>
<keyword evidence="4" id="KW-1185">Reference proteome</keyword>
<dbReference type="InterPro" id="IPR024752">
    <property type="entry name" value="Myb/SANT-like_dom"/>
</dbReference>
<name>A0A8X7SU67_9BASI</name>
<sequence>MPAKMIIPTTPNAHRPAPARAVPVTPDAATAAATQSTPATVPSASVPPGNATAQVPPVTPAPKVKKEACVWDNKDDECLLRILEDAKLSGEMGEGGFKLQTWNKAAAALEAIRKVGGEKTAPRVQDHFKNLKANWKEVKFLASQSGFGWDTDLNLATAADDVWAALIKAKPSYKKWKRTPLWYYDRMDDLVAESTATGSYALDPRDPPTPATAPDAAIVVNDSSEEEVYYEGWGTSDTESSAKSKRSAPSPSGGGGKKAKPSALKEISSVARSVNALVKLEETRMEMEMKETRASRSASDAVKISLSALMQIDQDTFSGAELGVIAFEVTKTPALLSTWSALSQLPEPRIGFLRQILSNAASPK</sequence>
<reference evidence="3" key="1">
    <citation type="submission" date="2016-04" db="EMBL/GenBank/DDBJ databases">
        <authorList>
            <person name="Nguyen H.D."/>
            <person name="Samba Siva P."/>
            <person name="Cullis J."/>
            <person name="Levesque C.A."/>
            <person name="Hambleton S."/>
        </authorList>
    </citation>
    <scope>NUCLEOTIDE SEQUENCE</scope>
    <source>
        <strain evidence="3">DAOMC 236426</strain>
    </source>
</reference>
<evidence type="ECO:0000313" key="4">
    <source>
        <dbReference type="Proteomes" id="UP000077684"/>
    </source>
</evidence>
<reference evidence="3" key="2">
    <citation type="journal article" date="2019" name="IMA Fungus">
        <title>Genome sequencing and comparison of five Tilletia species to identify candidate genes for the detection of regulated species infecting wheat.</title>
        <authorList>
            <person name="Nguyen H.D.T."/>
            <person name="Sultana T."/>
            <person name="Kesanakurti P."/>
            <person name="Hambleton S."/>
        </authorList>
    </citation>
    <scope>NUCLEOTIDE SEQUENCE</scope>
    <source>
        <strain evidence="3">DAOMC 236426</strain>
    </source>
</reference>
<protein>
    <recommendedName>
        <fullName evidence="2">Myb/SANT-like domain-containing protein</fullName>
    </recommendedName>
</protein>